<dbReference type="STRING" id="97972.A0A2V1E0W5"/>
<sequence>MPNLVQLAPELLDLILSHLHPRDIASFARTCRHAALFVHPQNRSLWKSAFLQIFDHPKHAWEDMVPTARAANRHREAQWDWHHELRRRMIAFNLVCELDHATLLKAIEQVVTTLLDVEQTAAYTEKDPSGNPQSLNLIFLTRLQRQSPNFDSIIHDYHRDINSCSLPMEFLTESDRPLTRSMMLGRRVTIPTWASQFHVIHGPTKRELDSVVSKAAARAIVYDWNVTGPAAEYGPFNRDSSGTVNWQTVEAISSLMHRIFEMPLEMYSLTSFGFPMNIPRAIPATAEISNHDWAAVTGLWLGTYAFLDYRALVHFNIAHNQEYPLDLGEYEEACGDLMRLLLKVDDSDDLKQDKRLRTTLPCCEDLPILRFSGASQNQAIGRPSIGVRGFVCLTPSGREVRWRFIIRYAGEDQWQLEGVQPGVRSGPM</sequence>
<reference evidence="2 3" key="1">
    <citation type="journal article" date="2018" name="Sci. Rep.">
        <title>Comparative genomics provides insights into the lifestyle and reveals functional heterogeneity of dark septate endophytic fungi.</title>
        <authorList>
            <person name="Knapp D.G."/>
            <person name="Nemeth J.B."/>
            <person name="Barry K."/>
            <person name="Hainaut M."/>
            <person name="Henrissat B."/>
            <person name="Johnson J."/>
            <person name="Kuo A."/>
            <person name="Lim J.H.P."/>
            <person name="Lipzen A."/>
            <person name="Nolan M."/>
            <person name="Ohm R.A."/>
            <person name="Tamas L."/>
            <person name="Grigoriev I.V."/>
            <person name="Spatafora J.W."/>
            <person name="Nagy L.G."/>
            <person name="Kovacs G.M."/>
        </authorList>
    </citation>
    <scope>NUCLEOTIDE SEQUENCE [LARGE SCALE GENOMIC DNA]</scope>
    <source>
        <strain evidence="2 3">DSE2036</strain>
    </source>
</reference>
<feature type="domain" description="F-box" evidence="1">
    <location>
        <begin position="1"/>
        <end position="49"/>
    </location>
</feature>
<dbReference type="Gene3D" id="1.20.1280.50">
    <property type="match status" value="1"/>
</dbReference>
<dbReference type="EMBL" id="KZ805339">
    <property type="protein sequence ID" value="PVI02790.1"/>
    <property type="molecule type" value="Genomic_DNA"/>
</dbReference>
<dbReference type="SUPFAM" id="SSF81383">
    <property type="entry name" value="F-box domain"/>
    <property type="match status" value="1"/>
</dbReference>
<dbReference type="Pfam" id="PF00646">
    <property type="entry name" value="F-box"/>
    <property type="match status" value="1"/>
</dbReference>
<name>A0A2V1E0W5_9PLEO</name>
<dbReference type="AlphaFoldDB" id="A0A2V1E0W5"/>
<organism evidence="2 3">
    <name type="scientific">Periconia macrospinosa</name>
    <dbReference type="NCBI Taxonomy" id="97972"/>
    <lineage>
        <taxon>Eukaryota</taxon>
        <taxon>Fungi</taxon>
        <taxon>Dikarya</taxon>
        <taxon>Ascomycota</taxon>
        <taxon>Pezizomycotina</taxon>
        <taxon>Dothideomycetes</taxon>
        <taxon>Pleosporomycetidae</taxon>
        <taxon>Pleosporales</taxon>
        <taxon>Massarineae</taxon>
        <taxon>Periconiaceae</taxon>
        <taxon>Periconia</taxon>
    </lineage>
</organism>
<proteinExistence type="predicted"/>
<evidence type="ECO:0000313" key="3">
    <source>
        <dbReference type="Proteomes" id="UP000244855"/>
    </source>
</evidence>
<accession>A0A2V1E0W5</accession>
<protein>
    <recommendedName>
        <fullName evidence="1">F-box domain-containing protein</fullName>
    </recommendedName>
</protein>
<dbReference type="OrthoDB" id="3226064at2759"/>
<dbReference type="Proteomes" id="UP000244855">
    <property type="component" value="Unassembled WGS sequence"/>
</dbReference>
<dbReference type="InterPro" id="IPR036047">
    <property type="entry name" value="F-box-like_dom_sf"/>
</dbReference>
<dbReference type="CDD" id="cd09917">
    <property type="entry name" value="F-box_SF"/>
    <property type="match status" value="1"/>
</dbReference>
<evidence type="ECO:0000259" key="1">
    <source>
        <dbReference type="PROSITE" id="PS50181"/>
    </source>
</evidence>
<gene>
    <name evidence="2" type="ORF">DM02DRAFT_612768</name>
</gene>
<dbReference type="InterPro" id="IPR001810">
    <property type="entry name" value="F-box_dom"/>
</dbReference>
<dbReference type="PROSITE" id="PS50181">
    <property type="entry name" value="FBOX"/>
    <property type="match status" value="1"/>
</dbReference>
<evidence type="ECO:0000313" key="2">
    <source>
        <dbReference type="EMBL" id="PVI02790.1"/>
    </source>
</evidence>
<keyword evidence="3" id="KW-1185">Reference proteome</keyword>